<comment type="subcellular location">
    <subcellularLocation>
        <location evidence="1">Secreted</location>
        <location evidence="1">Extracellular space</location>
        <location evidence="1">Apoplast</location>
    </subcellularLocation>
</comment>
<gene>
    <name evidence="8" type="primary">LOC120260219</name>
</gene>
<name>A0AB40B969_DIOCR</name>
<proteinExistence type="inferred from homology"/>
<evidence type="ECO:0000256" key="3">
    <source>
        <dbReference type="ARBA" id="ARBA00022525"/>
    </source>
</evidence>
<keyword evidence="4 6" id="KW-0732">Signal</keyword>
<dbReference type="GeneID" id="120260219"/>
<dbReference type="Proteomes" id="UP001515500">
    <property type="component" value="Chromosome 5"/>
</dbReference>
<evidence type="ECO:0000256" key="5">
    <source>
        <dbReference type="ARBA" id="ARBA00023591"/>
    </source>
</evidence>
<dbReference type="PANTHER" id="PTHR31279:SF73">
    <property type="entry name" value="OS10G0376400 PROTEIN"/>
    <property type="match status" value="1"/>
</dbReference>
<dbReference type="AlphaFoldDB" id="A0AB40B969"/>
<feature type="signal peptide" evidence="6">
    <location>
        <begin position="1"/>
        <end position="30"/>
    </location>
</feature>
<organism evidence="7 8">
    <name type="scientific">Dioscorea cayennensis subsp. rotundata</name>
    <name type="common">White Guinea yam</name>
    <name type="synonym">Dioscorea rotundata</name>
    <dbReference type="NCBI Taxonomy" id="55577"/>
    <lineage>
        <taxon>Eukaryota</taxon>
        <taxon>Viridiplantae</taxon>
        <taxon>Streptophyta</taxon>
        <taxon>Embryophyta</taxon>
        <taxon>Tracheophyta</taxon>
        <taxon>Spermatophyta</taxon>
        <taxon>Magnoliopsida</taxon>
        <taxon>Liliopsida</taxon>
        <taxon>Dioscoreales</taxon>
        <taxon>Dioscoreaceae</taxon>
        <taxon>Dioscorea</taxon>
    </lineage>
</organism>
<accession>A0AB40B969</accession>
<dbReference type="GO" id="GO:0048046">
    <property type="term" value="C:apoplast"/>
    <property type="evidence" value="ECO:0007669"/>
    <property type="project" value="UniProtKB-SubCell"/>
</dbReference>
<dbReference type="Pfam" id="PF04674">
    <property type="entry name" value="Phi_1"/>
    <property type="match status" value="1"/>
</dbReference>
<dbReference type="PANTHER" id="PTHR31279">
    <property type="entry name" value="PROTEIN EXORDIUM-LIKE 5"/>
    <property type="match status" value="1"/>
</dbReference>
<reference evidence="8" key="1">
    <citation type="submission" date="2025-08" db="UniProtKB">
        <authorList>
            <consortium name="RefSeq"/>
        </authorList>
    </citation>
    <scope>IDENTIFICATION</scope>
</reference>
<feature type="chain" id="PRO_5044229051" evidence="6">
    <location>
        <begin position="31"/>
        <end position="319"/>
    </location>
</feature>
<protein>
    <submittedName>
        <fullName evidence="8">Protein PHOSPHATE-INDUCED 1-like</fullName>
    </submittedName>
</protein>
<evidence type="ECO:0000256" key="2">
    <source>
        <dbReference type="ARBA" id="ARBA00022523"/>
    </source>
</evidence>
<keyword evidence="7" id="KW-1185">Reference proteome</keyword>
<keyword evidence="2" id="KW-0052">Apoplast</keyword>
<evidence type="ECO:0000313" key="8">
    <source>
        <dbReference type="RefSeq" id="XP_039123594.1"/>
    </source>
</evidence>
<evidence type="ECO:0000256" key="6">
    <source>
        <dbReference type="SAM" id="SignalP"/>
    </source>
</evidence>
<comment type="similarity">
    <text evidence="5">Belongs to the EXORDIUM family.</text>
</comment>
<evidence type="ECO:0000256" key="4">
    <source>
        <dbReference type="ARBA" id="ARBA00022729"/>
    </source>
</evidence>
<dbReference type="InterPro" id="IPR006766">
    <property type="entry name" value="EXORDIUM-like"/>
</dbReference>
<sequence length="319" mass="34613">MTTSSHIITKTTTFLILLLLFLSSFSICLGTRTLNSLYKPPPNLLKYHNGPLLEGNIPISILWYGNFKPSQKSILIDFILSLTPFHHPHTSNRAPTLSQWWKTVDDLLAMAGKAKTHIFISEQTTDIHYSLGKHLNKSQIERLTTKRAKTTKEGIMLVLTSEDVAVEGFCMSHCGYHSSYSGEKEAYIWVGNSVNQCPGQCAWPFHQPLYGPQMATPLVSPNGDVGVDGMVINLATLIAGTVTDPFGRGYFQGEEGGEVEVVAACSGVFGKGAFSGYTGEVLVDKTGNGGSYNVVGLTGRKFLVPAMLDPSTSSCSPMV</sequence>
<keyword evidence="3" id="KW-0964">Secreted</keyword>
<evidence type="ECO:0000256" key="1">
    <source>
        <dbReference type="ARBA" id="ARBA00004271"/>
    </source>
</evidence>
<evidence type="ECO:0000313" key="7">
    <source>
        <dbReference type="Proteomes" id="UP001515500"/>
    </source>
</evidence>
<dbReference type="RefSeq" id="XP_039123594.1">
    <property type="nucleotide sequence ID" value="XM_039267660.1"/>
</dbReference>